<evidence type="ECO:0000313" key="5">
    <source>
        <dbReference type="EMBL" id="SUE42103.1"/>
    </source>
</evidence>
<dbReference type="GO" id="GO:0005737">
    <property type="term" value="C:cytoplasm"/>
    <property type="evidence" value="ECO:0007669"/>
    <property type="project" value="UniProtKB-SubCell"/>
</dbReference>
<comment type="function">
    <text evidence="2">Functions as a ribosomal silencing factor. Interacts with ribosomal protein uL14 (rplN), blocking formation of intersubunit bridge B8. Prevents association of the 30S and 50S ribosomal subunits and the formation of functional ribosomes, thus repressing translation.</text>
</comment>
<reference evidence="4 6" key="1">
    <citation type="submission" date="2016-12" db="EMBL/GenBank/DDBJ databases">
        <title>Draft genome sequence of Roseomonas mucosa strain AU37, isolated from a peripheral intravenous catheter.</title>
        <authorList>
            <person name="Choudhury M.A."/>
            <person name="Sidjabat H.E."/>
            <person name="Wailan A.M."/>
            <person name="Zhang L."/>
            <person name="Marsh N.M."/>
            <person name="Rickard C.M."/>
            <person name="Davies M."/>
            <person name="Mcmillan D.J."/>
        </authorList>
    </citation>
    <scope>NUCLEOTIDE SEQUENCE [LARGE SCALE GENOMIC DNA]</scope>
    <source>
        <strain evidence="4 6">SAVE376</strain>
    </source>
</reference>
<dbReference type="AlphaFoldDB" id="A0A1S8D8Y0"/>
<reference evidence="5 7" key="2">
    <citation type="submission" date="2018-06" db="EMBL/GenBank/DDBJ databases">
        <authorList>
            <consortium name="Pathogen Informatics"/>
            <person name="Doyle S."/>
        </authorList>
    </citation>
    <scope>NUCLEOTIDE SEQUENCE [LARGE SCALE GENOMIC DNA]</scope>
    <source>
        <strain evidence="5 7">NCTC13291</strain>
    </source>
</reference>
<dbReference type="HAMAP" id="MF_01477">
    <property type="entry name" value="Iojap_RsfS"/>
    <property type="match status" value="1"/>
</dbReference>
<dbReference type="GO" id="GO:0090071">
    <property type="term" value="P:negative regulation of ribosome biogenesis"/>
    <property type="evidence" value="ECO:0007669"/>
    <property type="project" value="UniProtKB-UniRule"/>
</dbReference>
<evidence type="ECO:0000256" key="2">
    <source>
        <dbReference type="HAMAP-Rule" id="MF_01477"/>
    </source>
</evidence>
<keyword evidence="2" id="KW-0810">Translation regulation</keyword>
<keyword evidence="2" id="KW-0678">Repressor</keyword>
<evidence type="ECO:0000313" key="6">
    <source>
        <dbReference type="Proteomes" id="UP000054844"/>
    </source>
</evidence>
<dbReference type="SUPFAM" id="SSF81301">
    <property type="entry name" value="Nucleotidyltransferase"/>
    <property type="match status" value="1"/>
</dbReference>
<comment type="subcellular location">
    <subcellularLocation>
        <location evidence="2">Cytoplasm</location>
    </subcellularLocation>
</comment>
<dbReference type="InterPro" id="IPR043519">
    <property type="entry name" value="NT_sf"/>
</dbReference>
<dbReference type="Proteomes" id="UP000054844">
    <property type="component" value="Unassembled WGS sequence"/>
</dbReference>
<dbReference type="Gene3D" id="3.30.460.10">
    <property type="entry name" value="Beta Polymerase, domain 2"/>
    <property type="match status" value="1"/>
</dbReference>
<dbReference type="PANTHER" id="PTHR21043:SF0">
    <property type="entry name" value="MITOCHONDRIAL ASSEMBLY OF RIBOSOMAL LARGE SUBUNIT PROTEIN 1"/>
    <property type="match status" value="1"/>
</dbReference>
<dbReference type="Proteomes" id="UP000254919">
    <property type="component" value="Unassembled WGS sequence"/>
</dbReference>
<sequence>MKASARATAAKAATKAPAAKAAAPKTAATTSRKAQVAAGPEVRPPAARARAPRKKVAPPVLERLVATAVASLEDDKAENVVVLDIATRSSFADRMIVATGLADRQIQAMATHVEEALEKEGVKRIRSETSPDWVLLDAGDLVIHLFKPEARETYAIERMWGPHSPGEEEASPVGEEG</sequence>
<dbReference type="RefSeq" id="WP_019461612.1">
    <property type="nucleotide sequence ID" value="NZ_AP031462.1"/>
</dbReference>
<feature type="region of interest" description="Disordered" evidence="3">
    <location>
        <begin position="1"/>
        <end position="54"/>
    </location>
</feature>
<dbReference type="GO" id="GO:0043023">
    <property type="term" value="F:ribosomal large subunit binding"/>
    <property type="evidence" value="ECO:0007669"/>
    <property type="project" value="TreeGrafter"/>
</dbReference>
<dbReference type="GO" id="GO:0042256">
    <property type="term" value="P:cytosolic ribosome assembly"/>
    <property type="evidence" value="ECO:0007669"/>
    <property type="project" value="UniProtKB-UniRule"/>
</dbReference>
<dbReference type="GeneID" id="99634864"/>
<feature type="compositionally biased region" description="Low complexity" evidence="3">
    <location>
        <begin position="1"/>
        <end position="49"/>
    </location>
</feature>
<dbReference type="InterPro" id="IPR004394">
    <property type="entry name" value="Iojap/RsfS/C7orf30"/>
</dbReference>
<dbReference type="EMBL" id="LLWF02000003">
    <property type="protein sequence ID" value="ONH84832.1"/>
    <property type="molecule type" value="Genomic_DNA"/>
</dbReference>
<dbReference type="GO" id="GO:0017148">
    <property type="term" value="P:negative regulation of translation"/>
    <property type="evidence" value="ECO:0007669"/>
    <property type="project" value="UniProtKB-UniRule"/>
</dbReference>
<keyword evidence="2" id="KW-0963">Cytoplasm</keyword>
<accession>A0A1S8D8Y0</accession>
<name>A0A1S8D8Y0_9PROT</name>
<dbReference type="PANTHER" id="PTHR21043">
    <property type="entry name" value="IOJAP SUPERFAMILY ORTHOLOG"/>
    <property type="match status" value="1"/>
</dbReference>
<gene>
    <name evidence="5" type="primary">ybeB</name>
    <name evidence="2" type="synonym">rsfS</name>
    <name evidence="4" type="ORF">APZ41_002455</name>
    <name evidence="5" type="ORF">NCTC13291_03721</name>
</gene>
<protein>
    <recommendedName>
        <fullName evidence="2">Ribosomal silencing factor RsfS</fullName>
    </recommendedName>
</protein>
<evidence type="ECO:0000256" key="1">
    <source>
        <dbReference type="ARBA" id="ARBA00010574"/>
    </source>
</evidence>
<organism evidence="4 6">
    <name type="scientific">Roseomonas mucosa</name>
    <dbReference type="NCBI Taxonomy" id="207340"/>
    <lineage>
        <taxon>Bacteria</taxon>
        <taxon>Pseudomonadati</taxon>
        <taxon>Pseudomonadota</taxon>
        <taxon>Alphaproteobacteria</taxon>
        <taxon>Acetobacterales</taxon>
        <taxon>Roseomonadaceae</taxon>
        <taxon>Roseomonas</taxon>
    </lineage>
</organism>
<evidence type="ECO:0000256" key="3">
    <source>
        <dbReference type="SAM" id="MobiDB-lite"/>
    </source>
</evidence>
<evidence type="ECO:0000313" key="7">
    <source>
        <dbReference type="Proteomes" id="UP000254919"/>
    </source>
</evidence>
<dbReference type="Pfam" id="PF02410">
    <property type="entry name" value="RsfS"/>
    <property type="match status" value="1"/>
</dbReference>
<proteinExistence type="inferred from homology"/>
<evidence type="ECO:0000313" key="4">
    <source>
        <dbReference type="EMBL" id="ONH84832.1"/>
    </source>
</evidence>
<dbReference type="NCBIfam" id="TIGR00090">
    <property type="entry name" value="rsfS_iojap_ybeB"/>
    <property type="match status" value="1"/>
</dbReference>
<keyword evidence="6" id="KW-1185">Reference proteome</keyword>
<dbReference type="EMBL" id="UGVN01000001">
    <property type="protein sequence ID" value="SUE42103.1"/>
    <property type="molecule type" value="Genomic_DNA"/>
</dbReference>
<dbReference type="STRING" id="207340.APZ41_002455"/>
<comment type="similarity">
    <text evidence="1 2">Belongs to the Iojap/RsfS family.</text>
</comment>
<comment type="subunit">
    <text evidence="2">Interacts with ribosomal protein uL14 (rplN).</text>
</comment>